<accession>A0A4S8LWN1</accession>
<reference evidence="2 3" key="1">
    <citation type="journal article" date="2019" name="Nat. Ecol. Evol.">
        <title>Megaphylogeny resolves global patterns of mushroom evolution.</title>
        <authorList>
            <person name="Varga T."/>
            <person name="Krizsan K."/>
            <person name="Foldi C."/>
            <person name="Dima B."/>
            <person name="Sanchez-Garcia M."/>
            <person name="Sanchez-Ramirez S."/>
            <person name="Szollosi G.J."/>
            <person name="Szarkandi J.G."/>
            <person name="Papp V."/>
            <person name="Albert L."/>
            <person name="Andreopoulos W."/>
            <person name="Angelini C."/>
            <person name="Antonin V."/>
            <person name="Barry K.W."/>
            <person name="Bougher N.L."/>
            <person name="Buchanan P."/>
            <person name="Buyck B."/>
            <person name="Bense V."/>
            <person name="Catcheside P."/>
            <person name="Chovatia M."/>
            <person name="Cooper J."/>
            <person name="Damon W."/>
            <person name="Desjardin D."/>
            <person name="Finy P."/>
            <person name="Geml J."/>
            <person name="Haridas S."/>
            <person name="Hughes K."/>
            <person name="Justo A."/>
            <person name="Karasinski D."/>
            <person name="Kautmanova I."/>
            <person name="Kiss B."/>
            <person name="Kocsube S."/>
            <person name="Kotiranta H."/>
            <person name="LaButti K.M."/>
            <person name="Lechner B.E."/>
            <person name="Liimatainen K."/>
            <person name="Lipzen A."/>
            <person name="Lukacs Z."/>
            <person name="Mihaltcheva S."/>
            <person name="Morgado L.N."/>
            <person name="Niskanen T."/>
            <person name="Noordeloos M.E."/>
            <person name="Ohm R.A."/>
            <person name="Ortiz-Santana B."/>
            <person name="Ovrebo C."/>
            <person name="Racz N."/>
            <person name="Riley R."/>
            <person name="Savchenko A."/>
            <person name="Shiryaev A."/>
            <person name="Soop K."/>
            <person name="Spirin V."/>
            <person name="Szebenyi C."/>
            <person name="Tomsovsky M."/>
            <person name="Tulloss R.E."/>
            <person name="Uehling J."/>
            <person name="Grigoriev I.V."/>
            <person name="Vagvolgyi C."/>
            <person name="Papp T."/>
            <person name="Martin F.M."/>
            <person name="Miettinen O."/>
            <person name="Hibbett D.S."/>
            <person name="Nagy L.G."/>
        </authorList>
    </citation>
    <scope>NUCLEOTIDE SEQUENCE [LARGE SCALE GENOMIC DNA]</scope>
    <source>
        <strain evidence="2 3">CBS 962.96</strain>
    </source>
</reference>
<keyword evidence="1" id="KW-0732">Signal</keyword>
<dbReference type="OrthoDB" id="2827561at2759"/>
<evidence type="ECO:0000313" key="3">
    <source>
        <dbReference type="Proteomes" id="UP000297245"/>
    </source>
</evidence>
<feature type="signal peptide" evidence="1">
    <location>
        <begin position="1"/>
        <end position="25"/>
    </location>
</feature>
<dbReference type="AlphaFoldDB" id="A0A4S8LWN1"/>
<feature type="chain" id="PRO_5020854110" description="Cyanovirin-N domain-containing protein" evidence="1">
    <location>
        <begin position="26"/>
        <end position="149"/>
    </location>
</feature>
<keyword evidence="3" id="KW-1185">Reference proteome</keyword>
<organism evidence="2 3">
    <name type="scientific">Dendrothele bispora (strain CBS 962.96)</name>
    <dbReference type="NCBI Taxonomy" id="1314807"/>
    <lineage>
        <taxon>Eukaryota</taxon>
        <taxon>Fungi</taxon>
        <taxon>Dikarya</taxon>
        <taxon>Basidiomycota</taxon>
        <taxon>Agaricomycotina</taxon>
        <taxon>Agaricomycetes</taxon>
        <taxon>Agaricomycetidae</taxon>
        <taxon>Agaricales</taxon>
        <taxon>Agaricales incertae sedis</taxon>
        <taxon>Dendrothele</taxon>
    </lineage>
</organism>
<protein>
    <recommendedName>
        <fullName evidence="4">Cyanovirin-N domain-containing protein</fullName>
    </recommendedName>
</protein>
<evidence type="ECO:0000256" key="1">
    <source>
        <dbReference type="SAM" id="SignalP"/>
    </source>
</evidence>
<name>A0A4S8LWN1_DENBC</name>
<evidence type="ECO:0000313" key="2">
    <source>
        <dbReference type="EMBL" id="THU93811.1"/>
    </source>
</evidence>
<gene>
    <name evidence="2" type="ORF">K435DRAFT_669576</name>
</gene>
<dbReference type="EMBL" id="ML179239">
    <property type="protein sequence ID" value="THU93811.1"/>
    <property type="molecule type" value="Genomic_DNA"/>
</dbReference>
<sequence length="149" mass="15858">MTFVVITTISKALLISLIYAGAASALFECNKDQHAFPPTRGKFVVHYASIRDTDFNGLPWVRICRPNDGTWTDVQPLQVPCNNSPTSLSTGKTGLKHPLSVTNGNGCNAKSSNLDGASIAYNGQVAVLQASGGKCGDRDHGISCEFDLD</sequence>
<evidence type="ECO:0008006" key="4">
    <source>
        <dbReference type="Google" id="ProtNLM"/>
    </source>
</evidence>
<proteinExistence type="predicted"/>
<dbReference type="Proteomes" id="UP000297245">
    <property type="component" value="Unassembled WGS sequence"/>
</dbReference>